<dbReference type="PANTHER" id="PTHR33377">
    <property type="entry name" value="OS10G0134700 PROTEIN-RELATED"/>
    <property type="match status" value="1"/>
</dbReference>
<evidence type="ECO:0000313" key="2">
    <source>
        <dbReference type="Proteomes" id="UP000324897"/>
    </source>
</evidence>
<dbReference type="AlphaFoldDB" id="A0A5J9T691"/>
<reference evidence="1 2" key="1">
    <citation type="journal article" date="2019" name="Sci. Rep.">
        <title>A high-quality genome of Eragrostis curvula grass provides insights into Poaceae evolution and supports new strategies to enhance forage quality.</title>
        <authorList>
            <person name="Carballo J."/>
            <person name="Santos B.A.C.M."/>
            <person name="Zappacosta D."/>
            <person name="Garbus I."/>
            <person name="Selva J.P."/>
            <person name="Gallo C.A."/>
            <person name="Diaz A."/>
            <person name="Albertini E."/>
            <person name="Caccamo M."/>
            <person name="Echenique V."/>
        </authorList>
    </citation>
    <scope>NUCLEOTIDE SEQUENCE [LARGE SCALE GENOMIC DNA]</scope>
    <source>
        <strain evidence="2">cv. Victoria</strain>
        <tissue evidence="1">Leaf</tissue>
    </source>
</reference>
<gene>
    <name evidence="1" type="ORF">EJB05_46888</name>
</gene>
<organism evidence="1 2">
    <name type="scientific">Eragrostis curvula</name>
    <name type="common">weeping love grass</name>
    <dbReference type="NCBI Taxonomy" id="38414"/>
    <lineage>
        <taxon>Eukaryota</taxon>
        <taxon>Viridiplantae</taxon>
        <taxon>Streptophyta</taxon>
        <taxon>Embryophyta</taxon>
        <taxon>Tracheophyta</taxon>
        <taxon>Spermatophyta</taxon>
        <taxon>Magnoliopsida</taxon>
        <taxon>Liliopsida</taxon>
        <taxon>Poales</taxon>
        <taxon>Poaceae</taxon>
        <taxon>PACMAD clade</taxon>
        <taxon>Chloridoideae</taxon>
        <taxon>Eragrostideae</taxon>
        <taxon>Eragrostidinae</taxon>
        <taxon>Eragrostis</taxon>
    </lineage>
</organism>
<dbReference type="Gramene" id="TVU06852">
    <property type="protein sequence ID" value="TVU06852"/>
    <property type="gene ID" value="EJB05_46888"/>
</dbReference>
<proteinExistence type="predicted"/>
<evidence type="ECO:0000313" key="1">
    <source>
        <dbReference type="EMBL" id="TVU06852.1"/>
    </source>
</evidence>
<dbReference type="Pfam" id="PF08224">
    <property type="entry name" value="DUF1719"/>
    <property type="match status" value="1"/>
</dbReference>
<dbReference type="EMBL" id="RWGY01000045">
    <property type="protein sequence ID" value="TVU06852.1"/>
    <property type="molecule type" value="Genomic_DNA"/>
</dbReference>
<protein>
    <submittedName>
        <fullName evidence="1">Uncharacterized protein</fullName>
    </submittedName>
</protein>
<dbReference type="OrthoDB" id="584137at2759"/>
<sequence length="514" mass="58607">MDSSAIVGEVVGRIFSGILDKHDDGSDETDTRNIEKLEMACIKLDAVVEMSNKWHVTDLSLLRWKRKLKRTAQECDSAMRRCKLRALEDKEAREQVRQSSLPRRIAYATKAFISHLVGHKDDGYSSKAVARRFVGLADGADDFLRLVQSGGTPRHYMFFDPLIGHLFAGKSVEYQMLQHQGSQYYYFGIRPMSFEDRGLEAMLVFVHEDRVVPKNNFRLGSMMRLSESTDIIGITVKCLQLVTPHFKSTTEVVIRELTQLPTQDFTCLPIYDAYGNMKHWNNVHNSLTRWFRPDPLCCKGFNRHKMPAALTSSNTNTFVLSEIFPEPISEVFLQRHISPSEYSYLHDSKDDGCNSSSYLEDFPLLKLGVLFMPHDLVKDLKSDAPVKSCSVEAIDGEKQQTVHLNVHPHQLDKLLLPKAADYLLHNAEAMTYQMSWKSAHGSAHLCVEKASIEEMTAHRAMRQGRRNKNKVLQMQDQMMKGKWKQVARDFMKLCAVGSSDELHASFTAWLNQLG</sequence>
<name>A0A5J9T691_9POAL</name>
<dbReference type="InterPro" id="IPR013181">
    <property type="entry name" value="DUF1719"/>
</dbReference>
<keyword evidence="2" id="KW-1185">Reference proteome</keyword>
<dbReference type="PANTHER" id="PTHR33377:SF11">
    <property type="entry name" value="OS04G0105900 PROTEIN"/>
    <property type="match status" value="1"/>
</dbReference>
<dbReference type="SMART" id="SM01157">
    <property type="entry name" value="DUF1719"/>
    <property type="match status" value="1"/>
</dbReference>
<feature type="non-terminal residue" evidence="1">
    <location>
        <position position="1"/>
    </location>
</feature>
<comment type="caution">
    <text evidence="1">The sequence shown here is derived from an EMBL/GenBank/DDBJ whole genome shotgun (WGS) entry which is preliminary data.</text>
</comment>
<accession>A0A5J9T691</accession>
<dbReference type="Proteomes" id="UP000324897">
    <property type="component" value="Unassembled WGS sequence"/>
</dbReference>